<evidence type="ECO:0000256" key="2">
    <source>
        <dbReference type="PROSITE-ProRule" id="PRU00235"/>
    </source>
</evidence>
<feature type="repeat" description="RCC1" evidence="2">
    <location>
        <begin position="221"/>
        <end position="268"/>
    </location>
</feature>
<accession>A0A1R2C4Q5</accession>
<dbReference type="Proteomes" id="UP000187209">
    <property type="component" value="Unassembled WGS sequence"/>
</dbReference>
<dbReference type="InterPro" id="IPR051210">
    <property type="entry name" value="Ub_ligase/GEF_domain"/>
</dbReference>
<dbReference type="EMBL" id="MPUH01000284">
    <property type="protein sequence ID" value="OMJ83977.1"/>
    <property type="molecule type" value="Genomic_DNA"/>
</dbReference>
<dbReference type="InterPro" id="IPR058923">
    <property type="entry name" value="RCC1-like_dom"/>
</dbReference>
<feature type="repeat" description="RCC1" evidence="2">
    <location>
        <begin position="119"/>
        <end position="169"/>
    </location>
</feature>
<reference evidence="4 5" key="1">
    <citation type="submission" date="2016-11" db="EMBL/GenBank/DDBJ databases">
        <title>The macronuclear genome of Stentor coeruleus: a giant cell with tiny introns.</title>
        <authorList>
            <person name="Slabodnick M."/>
            <person name="Ruby J.G."/>
            <person name="Reiff S.B."/>
            <person name="Swart E.C."/>
            <person name="Gosai S."/>
            <person name="Prabakaran S."/>
            <person name="Witkowska E."/>
            <person name="Larue G.E."/>
            <person name="Fisher S."/>
            <person name="Freeman R.M."/>
            <person name="Gunawardena J."/>
            <person name="Chu W."/>
            <person name="Stover N.A."/>
            <person name="Gregory B.D."/>
            <person name="Nowacki M."/>
            <person name="Derisi J."/>
            <person name="Roy S.W."/>
            <person name="Marshall W.F."/>
            <person name="Sood P."/>
        </authorList>
    </citation>
    <scope>NUCLEOTIDE SEQUENCE [LARGE SCALE GENOMIC DNA]</scope>
    <source>
        <strain evidence="4">WM001</strain>
    </source>
</reference>
<dbReference type="Gene3D" id="2.130.10.30">
    <property type="entry name" value="Regulator of chromosome condensation 1/beta-lactamase-inhibitor protein II"/>
    <property type="match status" value="2"/>
</dbReference>
<protein>
    <recommendedName>
        <fullName evidence="3">RCC1-like domain-containing protein</fullName>
    </recommendedName>
</protein>
<sequence length="691" mass="77639">MKQWKFRSRNTNQIRLHDFSKDFHKESSRTTQININSYKITKDQSEKTSKVHVQSLDLQIHKSLKSMSLVSWGEGKEGSLGNCKTESTTIPTNVHNFIGKTVLQISCGAGNNLVLTSDNKIYTWGFNSVGQLGIGSFKNKSVPCLVDYNFGIVKKTVSGAGHCMVINDQGELFSWGCAGFYQTGHGKLDHSPRPEKVEYFSNKHVIDAACGISHSLVIADREIYAFGDNAHSQCTGKSDYYARPILVKLSKVKKIAAGGAHSVFLTEDGKVFACGLNACGQVGVGARETVIEPEEIKVPLSKQIFAGEEMSAVITWDNKVYVWGWNGFGQLGQGHFAEVMYPVKIDVPEDIIKVSLGVSSTALVTFDKKLYIAGYIGSCINSDIKKHAVCVDKKLSCFEYALKDAMVSDIAVGRTHCIAYVEKVIEMNHNDSFEVLECAMKGTFLKNIPVDLCENEDEPNVPSFVSKDVNDCFNEDDVAECEYGFRQERRWNCVEDNVEGMIEDVLNDSDDSLKLPQIAHRENSIENMKKKQKNADNTLLTLLTFQKTKEHARELMKNFRFIDIQPHPCKTFTEDRQSFSLKPLVEETKPLTAKLHSEEKFMGNEMKKKNDRKLKTLDKDTFKESVSGMTSTMNNFLPTVAQTTTIQQQRIKDLELLATRYDKKISKYHEQVSEKVRQIKIMKRTGGGYLG</sequence>
<dbReference type="PROSITE" id="PS00626">
    <property type="entry name" value="RCC1_2"/>
    <property type="match status" value="1"/>
</dbReference>
<evidence type="ECO:0000313" key="5">
    <source>
        <dbReference type="Proteomes" id="UP000187209"/>
    </source>
</evidence>
<keyword evidence="5" id="KW-1185">Reference proteome</keyword>
<dbReference type="OrthoDB" id="8068875at2759"/>
<proteinExistence type="predicted"/>
<feature type="repeat" description="RCC1" evidence="2">
    <location>
        <begin position="318"/>
        <end position="367"/>
    </location>
</feature>
<name>A0A1R2C4Q5_9CILI</name>
<dbReference type="Pfam" id="PF25390">
    <property type="entry name" value="WD40_RLD"/>
    <property type="match status" value="1"/>
</dbReference>
<dbReference type="SUPFAM" id="SSF50985">
    <property type="entry name" value="RCC1/BLIP-II"/>
    <property type="match status" value="2"/>
</dbReference>
<dbReference type="PROSITE" id="PS50012">
    <property type="entry name" value="RCC1_3"/>
    <property type="match status" value="6"/>
</dbReference>
<gene>
    <name evidence="4" type="ORF">SteCoe_14961</name>
</gene>
<dbReference type="PANTHER" id="PTHR22870">
    <property type="entry name" value="REGULATOR OF CHROMOSOME CONDENSATION"/>
    <property type="match status" value="1"/>
</dbReference>
<keyword evidence="1" id="KW-0677">Repeat</keyword>
<dbReference type="InterPro" id="IPR000408">
    <property type="entry name" value="Reg_chr_condens"/>
</dbReference>
<organism evidence="4 5">
    <name type="scientific">Stentor coeruleus</name>
    <dbReference type="NCBI Taxonomy" id="5963"/>
    <lineage>
        <taxon>Eukaryota</taxon>
        <taxon>Sar</taxon>
        <taxon>Alveolata</taxon>
        <taxon>Ciliophora</taxon>
        <taxon>Postciliodesmatophora</taxon>
        <taxon>Heterotrichea</taxon>
        <taxon>Heterotrichida</taxon>
        <taxon>Stentoridae</taxon>
        <taxon>Stentor</taxon>
    </lineage>
</organism>
<dbReference type="AlphaFoldDB" id="A0A1R2C4Q5"/>
<feature type="repeat" description="RCC1" evidence="2">
    <location>
        <begin position="170"/>
        <end position="221"/>
    </location>
</feature>
<evidence type="ECO:0000259" key="3">
    <source>
        <dbReference type="Pfam" id="PF25390"/>
    </source>
</evidence>
<feature type="domain" description="RCC1-like" evidence="3">
    <location>
        <begin position="69"/>
        <end position="419"/>
    </location>
</feature>
<dbReference type="PRINTS" id="PR00633">
    <property type="entry name" value="RCCNDNSATION"/>
</dbReference>
<evidence type="ECO:0000256" key="1">
    <source>
        <dbReference type="ARBA" id="ARBA00022737"/>
    </source>
</evidence>
<feature type="repeat" description="RCC1" evidence="2">
    <location>
        <begin position="67"/>
        <end position="118"/>
    </location>
</feature>
<evidence type="ECO:0000313" key="4">
    <source>
        <dbReference type="EMBL" id="OMJ83977.1"/>
    </source>
</evidence>
<dbReference type="InterPro" id="IPR009091">
    <property type="entry name" value="RCC1/BLIP-II"/>
</dbReference>
<dbReference type="PANTHER" id="PTHR22870:SF408">
    <property type="entry name" value="OS09G0560450 PROTEIN"/>
    <property type="match status" value="1"/>
</dbReference>
<comment type="caution">
    <text evidence="4">The sequence shown here is derived from an EMBL/GenBank/DDBJ whole genome shotgun (WGS) entry which is preliminary data.</text>
</comment>
<feature type="repeat" description="RCC1" evidence="2">
    <location>
        <begin position="269"/>
        <end position="317"/>
    </location>
</feature>